<organism evidence="1 2">
    <name type="scientific">Portunus trituberculatus</name>
    <name type="common">Swimming crab</name>
    <name type="synonym">Neptunus trituberculatus</name>
    <dbReference type="NCBI Taxonomy" id="210409"/>
    <lineage>
        <taxon>Eukaryota</taxon>
        <taxon>Metazoa</taxon>
        <taxon>Ecdysozoa</taxon>
        <taxon>Arthropoda</taxon>
        <taxon>Crustacea</taxon>
        <taxon>Multicrustacea</taxon>
        <taxon>Malacostraca</taxon>
        <taxon>Eumalacostraca</taxon>
        <taxon>Eucarida</taxon>
        <taxon>Decapoda</taxon>
        <taxon>Pleocyemata</taxon>
        <taxon>Brachyura</taxon>
        <taxon>Eubrachyura</taxon>
        <taxon>Portunoidea</taxon>
        <taxon>Portunidae</taxon>
        <taxon>Portuninae</taxon>
        <taxon>Portunus</taxon>
    </lineage>
</organism>
<evidence type="ECO:0000313" key="2">
    <source>
        <dbReference type="Proteomes" id="UP000324222"/>
    </source>
</evidence>
<gene>
    <name evidence="1" type="primary">TBCD_2</name>
    <name evidence="1" type="ORF">E2C01_055998</name>
</gene>
<comment type="caution">
    <text evidence="1">The sequence shown here is derived from an EMBL/GenBank/DDBJ whole genome shotgun (WGS) entry which is preliminary data.</text>
</comment>
<dbReference type="EMBL" id="VSRR010019101">
    <property type="protein sequence ID" value="MPC61921.1"/>
    <property type="molecule type" value="Genomic_DNA"/>
</dbReference>
<accession>A0A5B7GP67</accession>
<dbReference type="AlphaFoldDB" id="A0A5B7GP67"/>
<evidence type="ECO:0000313" key="1">
    <source>
        <dbReference type="EMBL" id="MPC61921.1"/>
    </source>
</evidence>
<sequence length="159" mass="17010">MAQAEVGDGCSDMCLLPFESCNNAHPPSTDGSPIPLKVLEKESQGSVYDVFHKLGVLRTLGLIFKHGKREEMLEFSQKVLPRLVACGVTCSTDTPIRKLAMKVIQRIGTVGISAEWADEDKTLLSALLEADVEGPALAGSARFNGLKKEDIEEGPAVAG</sequence>
<protein>
    <submittedName>
        <fullName evidence="1">Tubulin-specific chaperone D</fullName>
    </submittedName>
</protein>
<keyword evidence="2" id="KW-1185">Reference proteome</keyword>
<proteinExistence type="predicted"/>
<reference evidence="1 2" key="1">
    <citation type="submission" date="2019-05" db="EMBL/GenBank/DDBJ databases">
        <title>Another draft genome of Portunus trituberculatus and its Hox gene families provides insights of decapod evolution.</title>
        <authorList>
            <person name="Jeong J.-H."/>
            <person name="Song I."/>
            <person name="Kim S."/>
            <person name="Choi T."/>
            <person name="Kim D."/>
            <person name="Ryu S."/>
            <person name="Kim W."/>
        </authorList>
    </citation>
    <scope>NUCLEOTIDE SEQUENCE [LARGE SCALE GENOMIC DNA]</scope>
    <source>
        <tissue evidence="1">Muscle</tissue>
    </source>
</reference>
<name>A0A5B7GP67_PORTR</name>
<dbReference type="OrthoDB" id="6336275at2759"/>
<dbReference type="Proteomes" id="UP000324222">
    <property type="component" value="Unassembled WGS sequence"/>
</dbReference>